<name>A0A9P1M8V8_9PEZI</name>
<accession>A0A9P1M8V8</accession>
<sequence length="71" mass="7311">MGKLTTAIKAGQTAVELTQNAKSLADTASSFKSADKGVLGRAAGRQAFNEGADIGKTAGKSWLKTFEVIPV</sequence>
<comment type="caution">
    <text evidence="1">The sequence shown here is derived from an EMBL/GenBank/DDBJ whole genome shotgun (WGS) entry which is preliminary data.</text>
</comment>
<dbReference type="Proteomes" id="UP000838763">
    <property type="component" value="Unassembled WGS sequence"/>
</dbReference>
<reference evidence="1" key="1">
    <citation type="submission" date="2022-11" db="EMBL/GenBank/DDBJ databases">
        <authorList>
            <person name="Scott C."/>
            <person name="Bruce N."/>
        </authorList>
    </citation>
    <scope>NUCLEOTIDE SEQUENCE</scope>
</reference>
<keyword evidence="2" id="KW-1185">Reference proteome</keyword>
<protein>
    <submittedName>
        <fullName evidence="1">Uncharacterized protein</fullName>
    </submittedName>
</protein>
<proteinExistence type="predicted"/>
<organism evidence="1 2">
    <name type="scientific">Parascedosporium putredinis</name>
    <dbReference type="NCBI Taxonomy" id="1442378"/>
    <lineage>
        <taxon>Eukaryota</taxon>
        <taxon>Fungi</taxon>
        <taxon>Dikarya</taxon>
        <taxon>Ascomycota</taxon>
        <taxon>Pezizomycotina</taxon>
        <taxon>Sordariomycetes</taxon>
        <taxon>Hypocreomycetidae</taxon>
        <taxon>Microascales</taxon>
        <taxon>Microascaceae</taxon>
        <taxon>Parascedosporium</taxon>
    </lineage>
</organism>
<evidence type="ECO:0000313" key="2">
    <source>
        <dbReference type="Proteomes" id="UP000838763"/>
    </source>
</evidence>
<evidence type="ECO:0000313" key="1">
    <source>
        <dbReference type="EMBL" id="CAI4214563.1"/>
    </source>
</evidence>
<dbReference type="OrthoDB" id="5363290at2759"/>
<dbReference type="AlphaFoldDB" id="A0A9P1M8V8"/>
<gene>
    <name evidence="1" type="ORF">PPNO1_LOCUS4294</name>
</gene>
<dbReference type="EMBL" id="CALLCH030000011">
    <property type="protein sequence ID" value="CAI4214563.1"/>
    <property type="molecule type" value="Genomic_DNA"/>
</dbReference>